<evidence type="ECO:0000313" key="2">
    <source>
        <dbReference type="EMBL" id="SDZ24130.1"/>
    </source>
</evidence>
<dbReference type="OrthoDB" id="3402719at2"/>
<keyword evidence="1" id="KW-1133">Transmembrane helix</keyword>
<keyword evidence="3" id="KW-1185">Reference proteome</keyword>
<dbReference type="Pfam" id="PF19744">
    <property type="entry name" value="DUF6232"/>
    <property type="match status" value="1"/>
</dbReference>
<feature type="transmembrane region" description="Helical" evidence="1">
    <location>
        <begin position="44"/>
        <end position="69"/>
    </location>
</feature>
<dbReference type="Proteomes" id="UP000199632">
    <property type="component" value="Unassembled WGS sequence"/>
</dbReference>
<evidence type="ECO:0000256" key="1">
    <source>
        <dbReference type="SAM" id="Phobius"/>
    </source>
</evidence>
<protein>
    <submittedName>
        <fullName evidence="2">Uncharacterized protein</fullName>
    </submittedName>
</protein>
<reference evidence="3" key="1">
    <citation type="submission" date="2016-10" db="EMBL/GenBank/DDBJ databases">
        <authorList>
            <person name="Varghese N."/>
            <person name="Submissions S."/>
        </authorList>
    </citation>
    <scope>NUCLEOTIDE SEQUENCE [LARGE SCALE GENOMIC DNA]</scope>
    <source>
        <strain evidence="3">DSM 44718</strain>
    </source>
</reference>
<keyword evidence="1" id="KW-0812">Transmembrane</keyword>
<dbReference type="AlphaFoldDB" id="A0A1H3RET3"/>
<dbReference type="RefSeq" id="WP_090793825.1">
    <property type="nucleotide sequence ID" value="NZ_BOND01000022.1"/>
</dbReference>
<name>A0A1H3RET3_9ACTN</name>
<keyword evidence="1" id="KW-0472">Membrane</keyword>
<dbReference type="InterPro" id="IPR045629">
    <property type="entry name" value="DUF6232"/>
</dbReference>
<proteinExistence type="predicted"/>
<gene>
    <name evidence="2" type="ORF">SAMN05421684_3763</name>
</gene>
<feature type="transmembrane region" description="Helical" evidence="1">
    <location>
        <begin position="75"/>
        <end position="100"/>
    </location>
</feature>
<evidence type="ECO:0000313" key="3">
    <source>
        <dbReference type="Proteomes" id="UP000199632"/>
    </source>
</evidence>
<dbReference type="STRING" id="137265.SAMN05421684_3763"/>
<sequence>MITYYNDRAVQVTSQAIRVADRSYPLATLSRVWHRRGERSWGTVAGRGAIGVALIVPLVAAGLGIALALRLHTTMTMTVLIVGCSVLVGLAAAPLADFLLGRLDMSYSKGARALEIWAEVGGRPTLLVRTADALKFGQIYRALQRALEAAPRY</sequence>
<organism evidence="2 3">
    <name type="scientific">Asanoa ishikariensis</name>
    <dbReference type="NCBI Taxonomy" id="137265"/>
    <lineage>
        <taxon>Bacteria</taxon>
        <taxon>Bacillati</taxon>
        <taxon>Actinomycetota</taxon>
        <taxon>Actinomycetes</taxon>
        <taxon>Micromonosporales</taxon>
        <taxon>Micromonosporaceae</taxon>
        <taxon>Asanoa</taxon>
    </lineage>
</organism>
<dbReference type="EMBL" id="FNQB01000002">
    <property type="protein sequence ID" value="SDZ24130.1"/>
    <property type="molecule type" value="Genomic_DNA"/>
</dbReference>
<accession>A0A1H3RET3</accession>